<dbReference type="AlphaFoldDB" id="A0A523XQ89"/>
<evidence type="ECO:0000313" key="3">
    <source>
        <dbReference type="Proteomes" id="UP000315534"/>
    </source>
</evidence>
<sequence length="312" mass="35157">MKKTLHAVTGAFGYSGKYITKRLLDRGHEVITLTNSPDRANPFAGRVKPYPFNFDKPEKLAQSLQGVSVLYNTYWVRFNHKMFQHADAVRNTERLFEAAKEANVERIVHISITNPSEDSPLEYFNGKARLERALADSGISHAILRPTVLFGKEDILINNIAWALRRLSVFGVFGSGEYRLQPIYVDDMAAIAVEQGAKRDNVTIDAIGPETFTYIELVKVIGEMIGKERPIISVPPPIGFLVGWVLGKWVGDVMITREEIKGLMADLLYVDSPPAGTTRLTDWIREHADSLGREYTSELARRIDKTMEYKSN</sequence>
<dbReference type="GO" id="GO:0044877">
    <property type="term" value="F:protein-containing complex binding"/>
    <property type="evidence" value="ECO:0007669"/>
    <property type="project" value="TreeGrafter"/>
</dbReference>
<dbReference type="EMBL" id="SOIP01000236">
    <property type="protein sequence ID" value="TET81460.1"/>
    <property type="molecule type" value="Genomic_DNA"/>
</dbReference>
<protein>
    <submittedName>
        <fullName evidence="2">NAD-dependent epimerase/dehydratase family protein</fullName>
    </submittedName>
</protein>
<dbReference type="PANTHER" id="PTHR12126">
    <property type="entry name" value="NADH-UBIQUINONE OXIDOREDUCTASE 39 KDA SUBUNIT-RELATED"/>
    <property type="match status" value="1"/>
</dbReference>
<reference evidence="2 3" key="1">
    <citation type="submission" date="2019-03" db="EMBL/GenBank/DDBJ databases">
        <title>Metabolic potential of uncultured bacteria and archaea associated with petroleum seepage in deep-sea sediments.</title>
        <authorList>
            <person name="Dong X."/>
            <person name="Hubert C."/>
        </authorList>
    </citation>
    <scope>NUCLEOTIDE SEQUENCE [LARGE SCALE GENOMIC DNA]</scope>
    <source>
        <strain evidence="2">E29_bin36</strain>
    </source>
</reference>
<gene>
    <name evidence="2" type="ORF">E3J38_03865</name>
</gene>
<proteinExistence type="predicted"/>
<dbReference type="Proteomes" id="UP000315534">
    <property type="component" value="Unassembled WGS sequence"/>
</dbReference>
<dbReference type="Pfam" id="PF13460">
    <property type="entry name" value="NAD_binding_10"/>
    <property type="match status" value="1"/>
</dbReference>
<evidence type="ECO:0000259" key="1">
    <source>
        <dbReference type="Pfam" id="PF13460"/>
    </source>
</evidence>
<name>A0A523XQ89_UNCT6</name>
<dbReference type="InterPro" id="IPR036291">
    <property type="entry name" value="NAD(P)-bd_dom_sf"/>
</dbReference>
<evidence type="ECO:0000313" key="2">
    <source>
        <dbReference type="EMBL" id="TET81460.1"/>
    </source>
</evidence>
<accession>A0A523XQ89</accession>
<dbReference type="Gene3D" id="3.40.50.720">
    <property type="entry name" value="NAD(P)-binding Rossmann-like Domain"/>
    <property type="match status" value="1"/>
</dbReference>
<dbReference type="InterPro" id="IPR051207">
    <property type="entry name" value="ComplexI_NDUFA9_subunit"/>
</dbReference>
<comment type="caution">
    <text evidence="2">The sequence shown here is derived from an EMBL/GenBank/DDBJ whole genome shotgun (WGS) entry which is preliminary data.</text>
</comment>
<organism evidence="2 3">
    <name type="scientific">candidate division TA06 bacterium</name>
    <dbReference type="NCBI Taxonomy" id="2250710"/>
    <lineage>
        <taxon>Bacteria</taxon>
        <taxon>Bacteria division TA06</taxon>
    </lineage>
</organism>
<feature type="domain" description="NAD(P)-binding" evidence="1">
    <location>
        <begin position="10"/>
        <end position="149"/>
    </location>
</feature>
<dbReference type="InterPro" id="IPR016040">
    <property type="entry name" value="NAD(P)-bd_dom"/>
</dbReference>
<dbReference type="SUPFAM" id="SSF51735">
    <property type="entry name" value="NAD(P)-binding Rossmann-fold domains"/>
    <property type="match status" value="1"/>
</dbReference>
<dbReference type="PANTHER" id="PTHR12126:SF11">
    <property type="entry name" value="NADH DEHYDROGENASE [UBIQUINONE] 1 ALPHA SUBCOMPLEX SUBUNIT 9, MITOCHONDRIAL"/>
    <property type="match status" value="1"/>
</dbReference>